<dbReference type="Pfam" id="PF00990">
    <property type="entry name" value="GGDEF"/>
    <property type="match status" value="1"/>
</dbReference>
<name>A0A1X7KX75_9MICO</name>
<dbReference type="RefSeq" id="WP_085487496.1">
    <property type="nucleotide sequence ID" value="NZ_FXAY01000005.1"/>
</dbReference>
<dbReference type="SMART" id="SM00052">
    <property type="entry name" value="EAL"/>
    <property type="match status" value="1"/>
</dbReference>
<dbReference type="PANTHER" id="PTHR44757:SF2">
    <property type="entry name" value="BIOFILM ARCHITECTURE MAINTENANCE PROTEIN MBAA"/>
    <property type="match status" value="1"/>
</dbReference>
<dbReference type="EMBL" id="FXAY01000005">
    <property type="protein sequence ID" value="SMG45630.1"/>
    <property type="molecule type" value="Genomic_DNA"/>
</dbReference>
<dbReference type="InterPro" id="IPR052155">
    <property type="entry name" value="Biofilm_reg_signaling"/>
</dbReference>
<dbReference type="GO" id="GO:0006355">
    <property type="term" value="P:regulation of DNA-templated transcription"/>
    <property type="evidence" value="ECO:0007669"/>
    <property type="project" value="InterPro"/>
</dbReference>
<reference evidence="5" key="1">
    <citation type="submission" date="2017-04" db="EMBL/GenBank/DDBJ databases">
        <authorList>
            <person name="Varghese N."/>
            <person name="Submissions S."/>
        </authorList>
    </citation>
    <scope>NUCLEOTIDE SEQUENCE [LARGE SCALE GENOMIC DNA]</scope>
    <source>
        <strain evidence="5">VKM Ac-2510</strain>
    </source>
</reference>
<protein>
    <submittedName>
        <fullName evidence="4">PAS domain S-box-containing protein/diguanylate cyclase (GGDEF) domain-containing protein</fullName>
    </submittedName>
</protein>
<organism evidence="4 5">
    <name type="scientific">Agreia pratensis</name>
    <dbReference type="NCBI Taxonomy" id="150121"/>
    <lineage>
        <taxon>Bacteria</taxon>
        <taxon>Bacillati</taxon>
        <taxon>Actinomycetota</taxon>
        <taxon>Actinomycetes</taxon>
        <taxon>Micrococcales</taxon>
        <taxon>Microbacteriaceae</taxon>
        <taxon>Agreia</taxon>
    </lineage>
</organism>
<dbReference type="CDD" id="cd01948">
    <property type="entry name" value="EAL"/>
    <property type="match status" value="1"/>
</dbReference>
<dbReference type="Pfam" id="PF00989">
    <property type="entry name" value="PAS"/>
    <property type="match status" value="1"/>
</dbReference>
<evidence type="ECO:0000313" key="4">
    <source>
        <dbReference type="EMBL" id="SMG45630.1"/>
    </source>
</evidence>
<dbReference type="InterPro" id="IPR000160">
    <property type="entry name" value="GGDEF_dom"/>
</dbReference>
<dbReference type="Proteomes" id="UP000193244">
    <property type="component" value="Unassembled WGS sequence"/>
</dbReference>
<dbReference type="SMART" id="SM00267">
    <property type="entry name" value="GGDEF"/>
    <property type="match status" value="1"/>
</dbReference>
<dbReference type="PROSITE" id="PS50883">
    <property type="entry name" value="EAL"/>
    <property type="match status" value="1"/>
</dbReference>
<dbReference type="STRING" id="150121.SAMN06296010_3022"/>
<feature type="domain" description="GGDEF" evidence="3">
    <location>
        <begin position="193"/>
        <end position="333"/>
    </location>
</feature>
<keyword evidence="5" id="KW-1185">Reference proteome</keyword>
<accession>A0A1X7KX75</accession>
<dbReference type="InterPro" id="IPR013767">
    <property type="entry name" value="PAS_fold"/>
</dbReference>
<dbReference type="Gene3D" id="3.30.70.270">
    <property type="match status" value="1"/>
</dbReference>
<dbReference type="PANTHER" id="PTHR44757">
    <property type="entry name" value="DIGUANYLATE CYCLASE DGCP"/>
    <property type="match status" value="1"/>
</dbReference>
<dbReference type="InterPro" id="IPR035919">
    <property type="entry name" value="EAL_sf"/>
</dbReference>
<dbReference type="PROSITE" id="PS50887">
    <property type="entry name" value="GGDEF"/>
    <property type="match status" value="1"/>
</dbReference>
<evidence type="ECO:0000259" key="3">
    <source>
        <dbReference type="PROSITE" id="PS50887"/>
    </source>
</evidence>
<dbReference type="SUPFAM" id="SSF55073">
    <property type="entry name" value="Nucleotide cyclase"/>
    <property type="match status" value="1"/>
</dbReference>
<dbReference type="CDD" id="cd00130">
    <property type="entry name" value="PAS"/>
    <property type="match status" value="1"/>
</dbReference>
<feature type="domain" description="PAS" evidence="1">
    <location>
        <begin position="7"/>
        <end position="63"/>
    </location>
</feature>
<dbReference type="PROSITE" id="PS50112">
    <property type="entry name" value="PAS"/>
    <property type="match status" value="1"/>
</dbReference>
<evidence type="ECO:0000313" key="5">
    <source>
        <dbReference type="Proteomes" id="UP000193244"/>
    </source>
</evidence>
<sequence length="596" mass="64930">MPTPGPVEFDYETLFRSGPGGILITDSSNTIVQANDHMLAWTGFSRDELIGTSLIRLLPPADRILFSARAVPLLHLEGRVSDMSFNVLGKDRSARPVHLSASRVNQRPQVESQRAASIVGTTVFLFTPRRDRSAEEEHLISAVRHAEKADALRREAEHDLARSAQFDALTSLLSRVGLMPRLVDMVSHVEPGDDLVTIALGLDHFRVVNESLGQAAGDQVLRAIAGRLETLADGGLLCARVGGDEFVVVGSGQGRGVSFAERILELVSEPIRVDDLDIVVTASLGFSNAAISTAHGDRPASFARFAELQVRQATTAMYKAKATGRNRWRRFTSAVDDSAINEIRLLGEIRSGLAHAQFRLEYQPQLHVETGRLHGYEALMRWDHPDRGVIGPDGFIDVAERSGLVNHLGAWAFREAIDRCVRLNASRGALPVTMSVNVSARQLDDPRLAEMIGELLSQSGLDPALLTLEITETGLITDSPSAHRNLELLHSHGVRLSIDDFGTGHAGFAYLKDFPVDELKIDGSFVTGLGISAEDTAIVASCIDIGHAMGMTVVAERIETREQLERLTEMGCDIIQGYFYSVPLAEEALESWQSSA</sequence>
<gene>
    <name evidence="4" type="ORF">SAMN06296010_3022</name>
</gene>
<dbReference type="NCBIfam" id="TIGR00229">
    <property type="entry name" value="sensory_box"/>
    <property type="match status" value="1"/>
</dbReference>
<dbReference type="InterPro" id="IPR043128">
    <property type="entry name" value="Rev_trsase/Diguanyl_cyclase"/>
</dbReference>
<dbReference type="NCBIfam" id="TIGR00254">
    <property type="entry name" value="GGDEF"/>
    <property type="match status" value="1"/>
</dbReference>
<evidence type="ECO:0000259" key="1">
    <source>
        <dbReference type="PROSITE" id="PS50112"/>
    </source>
</evidence>
<dbReference type="AlphaFoldDB" id="A0A1X7KX75"/>
<dbReference type="InterPro" id="IPR000014">
    <property type="entry name" value="PAS"/>
</dbReference>
<feature type="domain" description="EAL" evidence="2">
    <location>
        <begin position="342"/>
        <end position="596"/>
    </location>
</feature>
<dbReference type="InterPro" id="IPR029787">
    <property type="entry name" value="Nucleotide_cyclase"/>
</dbReference>
<dbReference type="SUPFAM" id="SSF55785">
    <property type="entry name" value="PYP-like sensor domain (PAS domain)"/>
    <property type="match status" value="1"/>
</dbReference>
<dbReference type="Gene3D" id="3.20.20.450">
    <property type="entry name" value="EAL domain"/>
    <property type="match status" value="1"/>
</dbReference>
<dbReference type="Pfam" id="PF00563">
    <property type="entry name" value="EAL"/>
    <property type="match status" value="1"/>
</dbReference>
<proteinExistence type="predicted"/>
<dbReference type="OrthoDB" id="23692at2"/>
<dbReference type="Gene3D" id="3.30.450.20">
    <property type="entry name" value="PAS domain"/>
    <property type="match status" value="1"/>
</dbReference>
<dbReference type="InterPro" id="IPR035965">
    <property type="entry name" value="PAS-like_dom_sf"/>
</dbReference>
<dbReference type="SMART" id="SM00091">
    <property type="entry name" value="PAS"/>
    <property type="match status" value="1"/>
</dbReference>
<dbReference type="InterPro" id="IPR001633">
    <property type="entry name" value="EAL_dom"/>
</dbReference>
<evidence type="ECO:0000259" key="2">
    <source>
        <dbReference type="PROSITE" id="PS50883"/>
    </source>
</evidence>
<dbReference type="SUPFAM" id="SSF141868">
    <property type="entry name" value="EAL domain-like"/>
    <property type="match status" value="1"/>
</dbReference>
<dbReference type="CDD" id="cd01949">
    <property type="entry name" value="GGDEF"/>
    <property type="match status" value="1"/>
</dbReference>